<dbReference type="OrthoDB" id="9766983at2"/>
<dbReference type="InterPro" id="IPR011059">
    <property type="entry name" value="Metal-dep_hydrolase_composite"/>
</dbReference>
<evidence type="ECO:0000313" key="2">
    <source>
        <dbReference type="EMBL" id="ANN79469.1"/>
    </source>
</evidence>
<gene>
    <name evidence="2" type="ORF">BAU07_22200</name>
</gene>
<sequence>MADGTHMYDLLLAGGTVVDGTGQARRRADVAIRQGRIVAVGDLAGAQAACTQDVSELIVAPGFIDSHAHDDWAVLDTPDMLPKISQGVTTVVNGNCGISLAPLRAEGPQVPPLNLLGHGYRFGSFAQYRAAIEEAPPAVNVAALVGHCTLRVLRMADVKRTASQDEIAAMRQDVEQALHEGALGVSTGTFYPPAAAATEAEVIAVCEPLTRLGGIYATHMRDEGDRVMEAIEESLRIGAALNVPIVISHHKVVGKQNHGRSVETLARLRDAARAQAVCLDCYPYDASSTILQPERVEICDRIMITWSEPHPQASGRYLEDLAREWSCSRREAAERLLPAGAVYFIMDDGDVRRILSHPDTMIGSDGLCGEGRPHPRLWGTFPRVLGHYGRKLGLFSLEEAVFRMTGLTAMRMGLRDRGRIAPGCHADLAIFDADTIIDNATFDTPAEKATGMRHVYVAGVATWQDGAATGARPGRYITDRIGATRS</sequence>
<dbReference type="PANTHER" id="PTHR11647">
    <property type="entry name" value="HYDRANTOINASE/DIHYDROPYRIMIDINASE FAMILY MEMBER"/>
    <property type="match status" value="1"/>
</dbReference>
<protein>
    <submittedName>
        <fullName evidence="2">D-aminoacylase</fullName>
    </submittedName>
</protein>
<organism evidence="2 3">
    <name type="scientific">Bordetella flabilis</name>
    <dbReference type="NCBI Taxonomy" id="463014"/>
    <lineage>
        <taxon>Bacteria</taxon>
        <taxon>Pseudomonadati</taxon>
        <taxon>Pseudomonadota</taxon>
        <taxon>Betaproteobacteria</taxon>
        <taxon>Burkholderiales</taxon>
        <taxon>Alcaligenaceae</taxon>
        <taxon>Bordetella</taxon>
    </lineage>
</organism>
<dbReference type="InterPro" id="IPR023100">
    <property type="entry name" value="D-aminoacylase_insert_dom_sf"/>
</dbReference>
<dbReference type="InterPro" id="IPR050378">
    <property type="entry name" value="Metallo-dep_Hydrolases_sf"/>
</dbReference>
<name>A0A193GJM7_9BORD</name>
<dbReference type="EMBL" id="CP016172">
    <property type="protein sequence ID" value="ANN79469.1"/>
    <property type="molecule type" value="Genomic_DNA"/>
</dbReference>
<dbReference type="AlphaFoldDB" id="A0A193GJM7"/>
<dbReference type="Gene3D" id="3.30.1490.130">
    <property type="entry name" value="D-aminoacylase. Domain 3"/>
    <property type="match status" value="1"/>
</dbReference>
<reference evidence="2 3" key="1">
    <citation type="submission" date="2016-06" db="EMBL/GenBank/DDBJ databases">
        <title>Complete genome sequences of Bordetella bronchialis and Bordetella flabilis.</title>
        <authorList>
            <person name="LiPuma J.J."/>
            <person name="Spilker T."/>
        </authorList>
    </citation>
    <scope>NUCLEOTIDE SEQUENCE [LARGE SCALE GENOMIC DNA]</scope>
    <source>
        <strain evidence="2 3">AU10664</strain>
    </source>
</reference>
<dbReference type="KEGG" id="bfz:BAU07_22200"/>
<dbReference type="STRING" id="463014.BAU07_22200"/>
<accession>A0A193GJM7</accession>
<dbReference type="Gene3D" id="2.30.40.10">
    <property type="entry name" value="Urease, subunit C, domain 1"/>
    <property type="match status" value="1"/>
</dbReference>
<evidence type="ECO:0000313" key="3">
    <source>
        <dbReference type="Proteomes" id="UP000091926"/>
    </source>
</evidence>
<dbReference type="GO" id="GO:0016811">
    <property type="term" value="F:hydrolase activity, acting on carbon-nitrogen (but not peptide) bonds, in linear amides"/>
    <property type="evidence" value="ECO:0007669"/>
    <property type="project" value="InterPro"/>
</dbReference>
<dbReference type="InterPro" id="IPR032466">
    <property type="entry name" value="Metal_Hydrolase"/>
</dbReference>
<keyword evidence="3" id="KW-1185">Reference proteome</keyword>
<dbReference type="SUPFAM" id="SSF51556">
    <property type="entry name" value="Metallo-dependent hydrolases"/>
    <property type="match status" value="1"/>
</dbReference>
<dbReference type="CDD" id="cd01297">
    <property type="entry name" value="D-aminoacylase"/>
    <property type="match status" value="1"/>
</dbReference>
<dbReference type="Proteomes" id="UP000091926">
    <property type="component" value="Chromosome"/>
</dbReference>
<proteinExistence type="predicted"/>
<dbReference type="InterPro" id="IPR013108">
    <property type="entry name" value="Amidohydro_3"/>
</dbReference>
<evidence type="ECO:0000259" key="1">
    <source>
        <dbReference type="Pfam" id="PF07969"/>
    </source>
</evidence>
<dbReference type="Pfam" id="PF07969">
    <property type="entry name" value="Amidohydro_3"/>
    <property type="match status" value="2"/>
</dbReference>
<dbReference type="SUPFAM" id="SSF51338">
    <property type="entry name" value="Composite domain of metallo-dependent hydrolases"/>
    <property type="match status" value="1"/>
</dbReference>
<feature type="domain" description="Amidohydrolase 3" evidence="1">
    <location>
        <begin position="349"/>
        <end position="460"/>
    </location>
</feature>
<dbReference type="Gene3D" id="3.20.20.140">
    <property type="entry name" value="Metal-dependent hydrolases"/>
    <property type="match status" value="1"/>
</dbReference>
<feature type="domain" description="Amidohydrolase 3" evidence="1">
    <location>
        <begin position="53"/>
        <end position="232"/>
    </location>
</feature>
<dbReference type="PANTHER" id="PTHR11647:SF1">
    <property type="entry name" value="COLLAPSIN RESPONSE MEDIATOR PROTEIN"/>
    <property type="match status" value="1"/>
</dbReference>